<dbReference type="GO" id="GO:0005789">
    <property type="term" value="C:endoplasmic reticulum membrane"/>
    <property type="evidence" value="ECO:0007669"/>
    <property type="project" value="TreeGrafter"/>
</dbReference>
<dbReference type="OrthoDB" id="9989144at2759"/>
<reference evidence="1" key="1">
    <citation type="submission" date="2021-10" db="EMBL/GenBank/DDBJ databases">
        <title>Tropical sea cucumber genome reveals ecological adaptation and Cuvierian tubules defense mechanism.</title>
        <authorList>
            <person name="Chen T."/>
        </authorList>
    </citation>
    <scope>NUCLEOTIDE SEQUENCE</scope>
    <source>
        <strain evidence="1">Nanhai2018</strain>
        <tissue evidence="1">Muscle</tissue>
    </source>
</reference>
<evidence type="ECO:0000313" key="2">
    <source>
        <dbReference type="Proteomes" id="UP001152320"/>
    </source>
</evidence>
<dbReference type="GO" id="GO:0006695">
    <property type="term" value="P:cholesterol biosynthetic process"/>
    <property type="evidence" value="ECO:0007669"/>
    <property type="project" value="TreeGrafter"/>
</dbReference>
<dbReference type="SUPFAM" id="SSF51735">
    <property type="entry name" value="NAD(P)-binding Rossmann-fold domains"/>
    <property type="match status" value="1"/>
</dbReference>
<dbReference type="InterPro" id="IPR002347">
    <property type="entry name" value="SDR_fam"/>
</dbReference>
<dbReference type="GO" id="GO:0000253">
    <property type="term" value="F:3-beta-hydroxysteroid 3-dehydrogenase (NADP+) activity"/>
    <property type="evidence" value="ECO:0007669"/>
    <property type="project" value="TreeGrafter"/>
</dbReference>
<gene>
    <name evidence="1" type="ORF">HOLleu_16250</name>
</gene>
<dbReference type="InterPro" id="IPR036291">
    <property type="entry name" value="NAD(P)-bd_dom_sf"/>
</dbReference>
<accession>A0A9Q1C4W2</accession>
<organism evidence="1 2">
    <name type="scientific">Holothuria leucospilota</name>
    <name type="common">Black long sea cucumber</name>
    <name type="synonym">Mertensiothuria leucospilota</name>
    <dbReference type="NCBI Taxonomy" id="206669"/>
    <lineage>
        <taxon>Eukaryota</taxon>
        <taxon>Metazoa</taxon>
        <taxon>Echinodermata</taxon>
        <taxon>Eleutherozoa</taxon>
        <taxon>Echinozoa</taxon>
        <taxon>Holothuroidea</taxon>
        <taxon>Aspidochirotacea</taxon>
        <taxon>Aspidochirotida</taxon>
        <taxon>Holothuriidae</taxon>
        <taxon>Holothuria</taxon>
    </lineage>
</organism>
<dbReference type="InterPro" id="IPR052834">
    <property type="entry name" value="3KSR/17beta-HSD"/>
</dbReference>
<dbReference type="PANTHER" id="PTHR44442:SF1">
    <property type="entry name" value="3-KETO-STEROID REDUCTASE_17-BETA-HYDROXYSTEROID DEHYDROGENASE 7"/>
    <property type="match status" value="1"/>
</dbReference>
<protein>
    <submittedName>
        <fullName evidence="1">3-keto-steroid reductase</fullName>
    </submittedName>
</protein>
<proteinExistence type="predicted"/>
<dbReference type="Proteomes" id="UP001152320">
    <property type="component" value="Chromosome 7"/>
</dbReference>
<dbReference type="EMBL" id="JAIZAY010000007">
    <property type="protein sequence ID" value="KAJ8038741.1"/>
    <property type="molecule type" value="Genomic_DNA"/>
</dbReference>
<sequence length="340" mass="38005">MNGDCSQEDEEISKVVVITGANSGVGFALAQRLLALEITVTICLACRNVAKAEKAKTELEEEYKGAKVDILQLDTSSIASVTAAAKELQRRYRQIDYLYLNAGIMPDTGINWDYLLWCLIHPSYLVDALSTGEGLLKMQDSDTKDGLKLIFATNLFGHFLLVRKLEDFLCEKGCHIIWTSSSNARKKNFSMDDIQDKKGRQPYSSSKHGINLISNAINDRLKEKNVFSHVICPGFSITGMTSPMLGSLLWSLLYPLFVLLRLFIPIMCVTPWNSAEVLVWLFQSDASEVNPALLHTSHKSFLGKGYVKSKKIEFYSHEPRLLYKRLVALQTTLEGMGPIG</sequence>
<comment type="caution">
    <text evidence="1">The sequence shown here is derived from an EMBL/GenBank/DDBJ whole genome shotgun (WGS) entry which is preliminary data.</text>
</comment>
<dbReference type="AlphaFoldDB" id="A0A9Q1C4W2"/>
<dbReference type="PANTHER" id="PTHR44442">
    <property type="entry name" value="3-KETO-STEROID REDUCTASE"/>
    <property type="match status" value="1"/>
</dbReference>
<evidence type="ECO:0000313" key="1">
    <source>
        <dbReference type="EMBL" id="KAJ8038741.1"/>
    </source>
</evidence>
<keyword evidence="2" id="KW-1185">Reference proteome</keyword>
<name>A0A9Q1C4W2_HOLLE</name>
<dbReference type="Gene3D" id="3.40.50.720">
    <property type="entry name" value="NAD(P)-binding Rossmann-like Domain"/>
    <property type="match status" value="1"/>
</dbReference>
<dbReference type="PRINTS" id="PR00081">
    <property type="entry name" value="GDHRDH"/>
</dbReference>
<dbReference type="Pfam" id="PF00106">
    <property type="entry name" value="adh_short"/>
    <property type="match status" value="2"/>
</dbReference>